<keyword evidence="3" id="KW-1185">Reference proteome</keyword>
<keyword evidence="1" id="KW-0812">Transmembrane</keyword>
<sequence length="237" mass="25938">MNDSSHDDEEHPSRSGVFSKLRAYFFAGVLVTAPIAITIALAVWIVSYVDDTIVPLIPARYNPDTYIQQYLGIDFGLPGLGVVVLVTVITMIGAFTAGLVGRWVVRMGEHLLDRMPIIRSLYKLTKQIFQTVLQNQSDAFRQAVLVEYPRKGIWAIAFVTANTQGELKAKLGGEHVNVFLPTTPNPTSGFLLFVPKEDIRVLDMPVEDAVKLVISAGIVHPGDHLVGENGNGKSPQS</sequence>
<evidence type="ECO:0000313" key="2">
    <source>
        <dbReference type="EMBL" id="NMM43897.1"/>
    </source>
</evidence>
<feature type="transmembrane region" description="Helical" evidence="1">
    <location>
        <begin position="23"/>
        <end position="46"/>
    </location>
</feature>
<reference evidence="2 3" key="1">
    <citation type="submission" date="2020-04" db="EMBL/GenBank/DDBJ databases">
        <title>Rhodospirillaceae bacterium KN72 isolated from deep sea.</title>
        <authorList>
            <person name="Zhang D.-C."/>
        </authorList>
    </citation>
    <scope>NUCLEOTIDE SEQUENCE [LARGE SCALE GENOMIC DNA]</scope>
    <source>
        <strain evidence="2 3">KN72</strain>
    </source>
</reference>
<proteinExistence type="predicted"/>
<dbReference type="InterPro" id="IPR007462">
    <property type="entry name" value="COV1-like"/>
</dbReference>
<dbReference type="PANTHER" id="PTHR31876">
    <property type="entry name" value="COV-LIKE PROTEIN 1"/>
    <property type="match status" value="1"/>
</dbReference>
<comment type="caution">
    <text evidence="2">The sequence shown here is derived from an EMBL/GenBank/DDBJ whole genome shotgun (WGS) entry which is preliminary data.</text>
</comment>
<keyword evidence="1" id="KW-1133">Transmembrane helix</keyword>
<dbReference type="AlphaFoldDB" id="A0A7Y0HFH9"/>
<dbReference type="EMBL" id="JABBNT010000002">
    <property type="protein sequence ID" value="NMM43897.1"/>
    <property type="molecule type" value="Genomic_DNA"/>
</dbReference>
<evidence type="ECO:0000313" key="3">
    <source>
        <dbReference type="Proteomes" id="UP000539372"/>
    </source>
</evidence>
<evidence type="ECO:0000256" key="1">
    <source>
        <dbReference type="SAM" id="Phobius"/>
    </source>
</evidence>
<dbReference type="RefSeq" id="WP_169624217.1">
    <property type="nucleotide sequence ID" value="NZ_JABBNT010000002.1"/>
</dbReference>
<dbReference type="Pfam" id="PF04367">
    <property type="entry name" value="DUF502"/>
    <property type="match status" value="1"/>
</dbReference>
<keyword evidence="1" id="KW-0472">Membrane</keyword>
<name>A0A7Y0HFH9_9PROT</name>
<accession>A0A7Y0HFH9</accession>
<organism evidence="2 3">
    <name type="scientific">Pacificispira spongiicola</name>
    <dbReference type="NCBI Taxonomy" id="2729598"/>
    <lineage>
        <taxon>Bacteria</taxon>
        <taxon>Pseudomonadati</taxon>
        <taxon>Pseudomonadota</taxon>
        <taxon>Alphaproteobacteria</taxon>
        <taxon>Rhodospirillales</taxon>
        <taxon>Rhodospirillaceae</taxon>
        <taxon>Pacificispira</taxon>
    </lineage>
</organism>
<dbReference type="Proteomes" id="UP000539372">
    <property type="component" value="Unassembled WGS sequence"/>
</dbReference>
<feature type="transmembrane region" description="Helical" evidence="1">
    <location>
        <begin position="80"/>
        <end position="105"/>
    </location>
</feature>
<dbReference type="PANTHER" id="PTHR31876:SF26">
    <property type="entry name" value="PROTEIN LIKE COV 2"/>
    <property type="match status" value="1"/>
</dbReference>
<protein>
    <submittedName>
        <fullName evidence="2">DUF502 domain-containing protein</fullName>
    </submittedName>
</protein>
<gene>
    <name evidence="2" type="ORF">HH303_05380</name>
</gene>